<dbReference type="EMBL" id="JBHMDG010000001">
    <property type="protein sequence ID" value="MFB9311508.1"/>
    <property type="molecule type" value="Genomic_DNA"/>
</dbReference>
<name>A0ABV5K435_9ACTN</name>
<dbReference type="InterPro" id="IPR013325">
    <property type="entry name" value="RNA_pol_sigma_r2"/>
</dbReference>
<accession>A0ABV5K435</accession>
<keyword evidence="5" id="KW-0804">Transcription</keyword>
<evidence type="ECO:0000256" key="4">
    <source>
        <dbReference type="ARBA" id="ARBA00023125"/>
    </source>
</evidence>
<dbReference type="SUPFAM" id="SSF88659">
    <property type="entry name" value="Sigma3 and sigma4 domains of RNA polymerase sigma factors"/>
    <property type="match status" value="1"/>
</dbReference>
<dbReference type="Gene3D" id="1.10.10.10">
    <property type="entry name" value="Winged helix-like DNA-binding domain superfamily/Winged helix DNA-binding domain"/>
    <property type="match status" value="1"/>
</dbReference>
<evidence type="ECO:0000259" key="8">
    <source>
        <dbReference type="Pfam" id="PF08281"/>
    </source>
</evidence>
<protein>
    <submittedName>
        <fullName evidence="9">SigE family RNA polymerase sigma factor</fullName>
    </submittedName>
</protein>
<evidence type="ECO:0000256" key="5">
    <source>
        <dbReference type="ARBA" id="ARBA00023163"/>
    </source>
</evidence>
<dbReference type="InterPro" id="IPR013249">
    <property type="entry name" value="RNA_pol_sigma70_r4_t2"/>
</dbReference>
<dbReference type="Proteomes" id="UP001589750">
    <property type="component" value="Unassembled WGS sequence"/>
</dbReference>
<dbReference type="SUPFAM" id="SSF88946">
    <property type="entry name" value="Sigma2 domain of RNA polymerase sigma factors"/>
    <property type="match status" value="1"/>
</dbReference>
<evidence type="ECO:0000313" key="10">
    <source>
        <dbReference type="Proteomes" id="UP001589750"/>
    </source>
</evidence>
<keyword evidence="4" id="KW-0238">DNA-binding</keyword>
<dbReference type="CDD" id="cd06171">
    <property type="entry name" value="Sigma70_r4"/>
    <property type="match status" value="1"/>
</dbReference>
<dbReference type="RefSeq" id="WP_140008701.1">
    <property type="nucleotide sequence ID" value="NZ_JBHMDG010000001.1"/>
</dbReference>
<evidence type="ECO:0000313" key="9">
    <source>
        <dbReference type="EMBL" id="MFB9311508.1"/>
    </source>
</evidence>
<dbReference type="InterPro" id="IPR007627">
    <property type="entry name" value="RNA_pol_sigma70_r2"/>
</dbReference>
<keyword evidence="10" id="KW-1185">Reference proteome</keyword>
<feature type="domain" description="RNA polymerase sigma factor 70 region 4 type 2" evidence="8">
    <location>
        <begin position="107"/>
        <end position="160"/>
    </location>
</feature>
<reference evidence="9 10" key="1">
    <citation type="submission" date="2024-09" db="EMBL/GenBank/DDBJ databases">
        <authorList>
            <person name="Sun Q."/>
            <person name="Mori K."/>
        </authorList>
    </citation>
    <scope>NUCLEOTIDE SEQUENCE [LARGE SCALE GENOMIC DNA]</scope>
    <source>
        <strain evidence="9 10">JCM 9626</strain>
    </source>
</reference>
<feature type="compositionally biased region" description="Basic and acidic residues" evidence="6">
    <location>
        <begin position="79"/>
        <end position="90"/>
    </location>
</feature>
<dbReference type="InterPro" id="IPR039425">
    <property type="entry name" value="RNA_pol_sigma-70-like"/>
</dbReference>
<dbReference type="Pfam" id="PF04542">
    <property type="entry name" value="Sigma70_r2"/>
    <property type="match status" value="1"/>
</dbReference>
<keyword evidence="2" id="KW-0805">Transcription regulation</keyword>
<evidence type="ECO:0000256" key="2">
    <source>
        <dbReference type="ARBA" id="ARBA00023015"/>
    </source>
</evidence>
<dbReference type="NCBIfam" id="TIGR02983">
    <property type="entry name" value="SigE-fam_strep"/>
    <property type="match status" value="1"/>
</dbReference>
<evidence type="ECO:0000256" key="1">
    <source>
        <dbReference type="ARBA" id="ARBA00010641"/>
    </source>
</evidence>
<dbReference type="PANTHER" id="PTHR43133:SF50">
    <property type="entry name" value="ECF RNA POLYMERASE SIGMA FACTOR SIGM"/>
    <property type="match status" value="1"/>
</dbReference>
<dbReference type="PANTHER" id="PTHR43133">
    <property type="entry name" value="RNA POLYMERASE ECF-TYPE SIGMA FACTO"/>
    <property type="match status" value="1"/>
</dbReference>
<evidence type="ECO:0000256" key="3">
    <source>
        <dbReference type="ARBA" id="ARBA00023082"/>
    </source>
</evidence>
<evidence type="ECO:0000256" key="6">
    <source>
        <dbReference type="SAM" id="MobiDB-lite"/>
    </source>
</evidence>
<dbReference type="InterPro" id="IPR036388">
    <property type="entry name" value="WH-like_DNA-bd_sf"/>
</dbReference>
<comment type="caution">
    <text evidence="9">The sequence shown here is derived from an EMBL/GenBank/DDBJ whole genome shotgun (WGS) entry which is preliminary data.</text>
</comment>
<comment type="similarity">
    <text evidence="1">Belongs to the sigma-70 factor family. ECF subfamily.</text>
</comment>
<organism evidence="9 10">
    <name type="scientific">Nocardioides plantarum</name>
    <dbReference type="NCBI Taxonomy" id="29299"/>
    <lineage>
        <taxon>Bacteria</taxon>
        <taxon>Bacillati</taxon>
        <taxon>Actinomycetota</taxon>
        <taxon>Actinomycetes</taxon>
        <taxon>Propionibacteriales</taxon>
        <taxon>Nocardioidaceae</taxon>
        <taxon>Nocardioides</taxon>
    </lineage>
</organism>
<gene>
    <name evidence="9" type="ORF">ACFFRI_00505</name>
</gene>
<feature type="domain" description="RNA polymerase sigma-70 region 2" evidence="7">
    <location>
        <begin position="17"/>
        <end position="80"/>
    </location>
</feature>
<keyword evidence="3" id="KW-0731">Sigma factor</keyword>
<dbReference type="InterPro" id="IPR014284">
    <property type="entry name" value="RNA_pol_sigma-70_dom"/>
</dbReference>
<evidence type="ECO:0000259" key="7">
    <source>
        <dbReference type="Pfam" id="PF04542"/>
    </source>
</evidence>
<dbReference type="Gene3D" id="1.10.1740.10">
    <property type="match status" value="1"/>
</dbReference>
<dbReference type="Pfam" id="PF08281">
    <property type="entry name" value="Sigma70_r4_2"/>
    <property type="match status" value="1"/>
</dbReference>
<feature type="region of interest" description="Disordered" evidence="6">
    <location>
        <begin position="74"/>
        <end position="98"/>
    </location>
</feature>
<dbReference type="InterPro" id="IPR013324">
    <property type="entry name" value="RNA_pol_sigma_r3/r4-like"/>
</dbReference>
<sequence>MSTRTQEFEEFAVARTPGLLRSARLLCGDAHLAEDLVQDTLAKVYVRWHATLRSPIENPVAYAHTALTRTFLSSRRRRSSTERPYADLPDRPVAGAPDDMAGAVETRMALDEALAGLGPDDRAVLVLRYLEDLSVAETAQRMGVSAGAVRNRSMRALERIRPLLDTSLIVHVPERGTTHD</sequence>
<proteinExistence type="inferred from homology"/>
<dbReference type="NCBIfam" id="TIGR02937">
    <property type="entry name" value="sigma70-ECF"/>
    <property type="match status" value="1"/>
</dbReference>
<dbReference type="InterPro" id="IPR014325">
    <property type="entry name" value="RNA_pol_sigma-E_actinobac"/>
</dbReference>